<dbReference type="AlphaFoldDB" id="A0A9X5C7A9"/>
<dbReference type="Proteomes" id="UP000474104">
    <property type="component" value="Unassembled WGS sequence"/>
</dbReference>
<feature type="domain" description="HipA-like C-terminal" evidence="4">
    <location>
        <begin position="158"/>
        <end position="373"/>
    </location>
</feature>
<dbReference type="PANTHER" id="PTHR37419:SF8">
    <property type="entry name" value="TOXIN YJJJ"/>
    <property type="match status" value="1"/>
</dbReference>
<dbReference type="Pfam" id="PF07804">
    <property type="entry name" value="HipA_C"/>
    <property type="match status" value="1"/>
</dbReference>
<protein>
    <submittedName>
        <fullName evidence="6">Type II toxin-antitoxin system HipA family toxin</fullName>
    </submittedName>
</protein>
<name>A0A9X5C7A9_9FIRM</name>
<gene>
    <name evidence="6" type="ORF">FMM80_10425</name>
</gene>
<dbReference type="NCBIfam" id="TIGR03071">
    <property type="entry name" value="couple_hipA"/>
    <property type="match status" value="1"/>
</dbReference>
<evidence type="ECO:0000259" key="5">
    <source>
        <dbReference type="Pfam" id="PF13657"/>
    </source>
</evidence>
<evidence type="ECO:0000313" key="7">
    <source>
        <dbReference type="Proteomes" id="UP000474104"/>
    </source>
</evidence>
<dbReference type="EMBL" id="VIRB01000062">
    <property type="protein sequence ID" value="NDO69076.1"/>
    <property type="molecule type" value="Genomic_DNA"/>
</dbReference>
<keyword evidence="3" id="KW-0418">Kinase</keyword>
<dbReference type="GO" id="GO:0004674">
    <property type="term" value="F:protein serine/threonine kinase activity"/>
    <property type="evidence" value="ECO:0007669"/>
    <property type="project" value="TreeGrafter"/>
</dbReference>
<organism evidence="6 7">
    <name type="scientific">Schaedlerella arabinosiphila</name>
    <dbReference type="NCBI Taxonomy" id="2044587"/>
    <lineage>
        <taxon>Bacteria</taxon>
        <taxon>Bacillati</taxon>
        <taxon>Bacillota</taxon>
        <taxon>Clostridia</taxon>
        <taxon>Lachnospirales</taxon>
        <taxon>Lachnospiraceae</taxon>
        <taxon>Schaedlerella</taxon>
    </lineage>
</organism>
<dbReference type="Gene3D" id="1.10.1070.20">
    <property type="match status" value="1"/>
</dbReference>
<feature type="domain" description="HipA N-terminal subdomain 1" evidence="5">
    <location>
        <begin position="7"/>
        <end position="114"/>
    </location>
</feature>
<evidence type="ECO:0000313" key="6">
    <source>
        <dbReference type="EMBL" id="NDO69076.1"/>
    </source>
</evidence>
<dbReference type="GO" id="GO:0005829">
    <property type="term" value="C:cytosol"/>
    <property type="evidence" value="ECO:0007669"/>
    <property type="project" value="TreeGrafter"/>
</dbReference>
<proteinExistence type="inferred from homology"/>
<evidence type="ECO:0000259" key="4">
    <source>
        <dbReference type="Pfam" id="PF07804"/>
    </source>
</evidence>
<dbReference type="Pfam" id="PF13657">
    <property type="entry name" value="Couple_hipA"/>
    <property type="match status" value="1"/>
</dbReference>
<dbReference type="PANTHER" id="PTHR37419">
    <property type="entry name" value="SERINE/THREONINE-PROTEIN KINASE TOXIN HIPA"/>
    <property type="match status" value="1"/>
</dbReference>
<evidence type="ECO:0000256" key="1">
    <source>
        <dbReference type="ARBA" id="ARBA00010164"/>
    </source>
</evidence>
<comment type="caution">
    <text evidence="6">The sequence shown here is derived from an EMBL/GenBank/DDBJ whole genome shotgun (WGS) entry which is preliminary data.</text>
</comment>
<dbReference type="OrthoDB" id="9805913at2"/>
<comment type="similarity">
    <text evidence="1">Belongs to the HipA Ser/Thr kinase family.</text>
</comment>
<accession>A0A9X5C7A9</accession>
<evidence type="ECO:0000256" key="2">
    <source>
        <dbReference type="ARBA" id="ARBA00022679"/>
    </source>
</evidence>
<dbReference type="RefSeq" id="WP_004073196.1">
    <property type="nucleotide sequence ID" value="NZ_VIRB01000062.1"/>
</dbReference>
<reference evidence="6 7" key="1">
    <citation type="submission" date="2019-07" db="EMBL/GenBank/DDBJ databases">
        <title>Draft genome sequences of 15 bacterial species constituting the stable defined intestinal microbiota of the GM15 gnotobiotic mouse model.</title>
        <authorList>
            <person name="Elie C."/>
            <person name="Mathieu A."/>
            <person name="Saliou A."/>
            <person name="Darnaud M."/>
            <person name="Leulier F."/>
            <person name="Tamellini A."/>
        </authorList>
    </citation>
    <scope>NUCLEOTIDE SEQUENCE [LARGE SCALE GENOMIC DNA]</scope>
    <source>
        <strain evidence="7">ASF 502</strain>
    </source>
</reference>
<dbReference type="InterPro" id="IPR012893">
    <property type="entry name" value="HipA-like_C"/>
</dbReference>
<evidence type="ECO:0000256" key="3">
    <source>
        <dbReference type="ARBA" id="ARBA00022777"/>
    </source>
</evidence>
<keyword evidence="2" id="KW-0808">Transferase</keyword>
<dbReference type="InterPro" id="IPR017508">
    <property type="entry name" value="HipA_N1"/>
</dbReference>
<sequence length="384" mass="43299">MKADRYLKVLYQGRLAGTLALTPEKKAAFEYADEWLKDGFSISPFSLPLKKQVFIPQKDYFHGLFGVFADSLPDAWGNILLNRLLKKKGINADQMDILDRLAIVGSSGMGALTYQPEIQVAEEGSGLDLDYLSEQCQSILETEYTEELDRLYHLGGTSGGARPKIMTKIGEEDWIIKFPARHIDGEESGFMEYEYAKCAAACKIQMPETKLFPSQKCRGYFGTKRFDRGRADGAGETKKIHMLTAAALLELDFEQPSLDYHSLMKLTKILTRNNQEDMQNMFRRMCFNVFAHNRDDHSKNFSFLYNEEKDCWRLSPAYDLTYSTTYYGEHTTTVDGEGASPGIREILAVGTAAGLGKRYCEAAAQEILEKVKQMLGRYLSCGGL</sequence>
<dbReference type="InterPro" id="IPR052028">
    <property type="entry name" value="HipA_Ser/Thr_kinase"/>
</dbReference>